<dbReference type="EMBL" id="JBHUEJ010000026">
    <property type="protein sequence ID" value="MFD1711391.1"/>
    <property type="molecule type" value="Genomic_DNA"/>
</dbReference>
<protein>
    <submittedName>
        <fullName evidence="6">IclR family transcriptional regulator</fullName>
    </submittedName>
</protein>
<dbReference type="PROSITE" id="PS51077">
    <property type="entry name" value="HTH_ICLR"/>
    <property type="match status" value="1"/>
</dbReference>
<name>A0ABW4KVE7_9BURK</name>
<evidence type="ECO:0000256" key="2">
    <source>
        <dbReference type="ARBA" id="ARBA00023125"/>
    </source>
</evidence>
<evidence type="ECO:0000313" key="6">
    <source>
        <dbReference type="EMBL" id="MFD1711391.1"/>
    </source>
</evidence>
<dbReference type="PANTHER" id="PTHR30136">
    <property type="entry name" value="HELIX-TURN-HELIX TRANSCRIPTIONAL REGULATOR, ICLR FAMILY"/>
    <property type="match status" value="1"/>
</dbReference>
<reference evidence="7" key="1">
    <citation type="journal article" date="2019" name="Int. J. Syst. Evol. Microbiol.">
        <title>The Global Catalogue of Microorganisms (GCM) 10K type strain sequencing project: providing services to taxonomists for standard genome sequencing and annotation.</title>
        <authorList>
            <consortium name="The Broad Institute Genomics Platform"/>
            <consortium name="The Broad Institute Genome Sequencing Center for Infectious Disease"/>
            <person name="Wu L."/>
            <person name="Ma J."/>
        </authorList>
    </citation>
    <scope>NUCLEOTIDE SEQUENCE [LARGE SCALE GENOMIC DNA]</scope>
    <source>
        <strain evidence="7">LMG 29247</strain>
    </source>
</reference>
<gene>
    <name evidence="6" type="ORF">ACFSF0_12290</name>
</gene>
<evidence type="ECO:0000256" key="3">
    <source>
        <dbReference type="ARBA" id="ARBA00023163"/>
    </source>
</evidence>
<keyword evidence="7" id="KW-1185">Reference proteome</keyword>
<dbReference type="InterPro" id="IPR014757">
    <property type="entry name" value="Tscrpt_reg_IclR_C"/>
</dbReference>
<dbReference type="SUPFAM" id="SSF55781">
    <property type="entry name" value="GAF domain-like"/>
    <property type="match status" value="1"/>
</dbReference>
<dbReference type="InterPro" id="IPR036388">
    <property type="entry name" value="WH-like_DNA-bd_sf"/>
</dbReference>
<dbReference type="Pfam" id="PF01614">
    <property type="entry name" value="IclR_C"/>
    <property type="match status" value="1"/>
</dbReference>
<dbReference type="PANTHER" id="PTHR30136:SF33">
    <property type="entry name" value="TRANSCRIPTIONAL REGULATORY PROTEIN"/>
    <property type="match status" value="1"/>
</dbReference>
<dbReference type="InterPro" id="IPR036390">
    <property type="entry name" value="WH_DNA-bd_sf"/>
</dbReference>
<dbReference type="PROSITE" id="PS51078">
    <property type="entry name" value="ICLR_ED"/>
    <property type="match status" value="1"/>
</dbReference>
<evidence type="ECO:0000259" key="5">
    <source>
        <dbReference type="PROSITE" id="PS51078"/>
    </source>
</evidence>
<dbReference type="InterPro" id="IPR050707">
    <property type="entry name" value="HTH_MetabolicPath_Reg"/>
</dbReference>
<sequence length="278" mass="30306">MAEPETPFTAATAPAPAPVRHMKADRHFVTALARGLDVLRAFASGEERLSNQELAERCDLPKSTITRLTYTLTQLGYLHRVGETGRYRLGLATLGLGGTTQSRLDVKEASHPRLQALADRTGTLVAMAIRDQLSMLYIECCRSESTLITMRLNLGSRMPLPTTAVGRGYLAAAPEEVRQTLEERLRALNPTGWPAQQLAIRQAQDDLAQWGCVTSFGDWRPEINGIAAPLRLSADLPLMVVNAAAATDTVSADQFLQEVRPVLLATLREIASDYGRAA</sequence>
<organism evidence="6 7">
    <name type="scientific">Ottowia flava</name>
    <dbReference type="NCBI Taxonomy" id="2675430"/>
    <lineage>
        <taxon>Bacteria</taxon>
        <taxon>Pseudomonadati</taxon>
        <taxon>Pseudomonadota</taxon>
        <taxon>Betaproteobacteria</taxon>
        <taxon>Burkholderiales</taxon>
        <taxon>Comamonadaceae</taxon>
        <taxon>Ottowia</taxon>
    </lineage>
</organism>
<feature type="domain" description="HTH iclR-type" evidence="4">
    <location>
        <begin position="29"/>
        <end position="91"/>
    </location>
</feature>
<dbReference type="InterPro" id="IPR029016">
    <property type="entry name" value="GAF-like_dom_sf"/>
</dbReference>
<dbReference type="RefSeq" id="WP_255507853.1">
    <property type="nucleotide sequence ID" value="NZ_JBHUEJ010000026.1"/>
</dbReference>
<dbReference type="SMART" id="SM00346">
    <property type="entry name" value="HTH_ICLR"/>
    <property type="match status" value="1"/>
</dbReference>
<keyword evidence="1" id="KW-0805">Transcription regulation</keyword>
<dbReference type="Proteomes" id="UP001597304">
    <property type="component" value="Unassembled WGS sequence"/>
</dbReference>
<dbReference type="InterPro" id="IPR005471">
    <property type="entry name" value="Tscrpt_reg_IclR_N"/>
</dbReference>
<dbReference type="Pfam" id="PF09339">
    <property type="entry name" value="HTH_IclR"/>
    <property type="match status" value="1"/>
</dbReference>
<evidence type="ECO:0000313" key="7">
    <source>
        <dbReference type="Proteomes" id="UP001597304"/>
    </source>
</evidence>
<accession>A0ABW4KVE7</accession>
<keyword evidence="2" id="KW-0238">DNA-binding</keyword>
<dbReference type="Gene3D" id="1.10.10.10">
    <property type="entry name" value="Winged helix-like DNA-binding domain superfamily/Winged helix DNA-binding domain"/>
    <property type="match status" value="1"/>
</dbReference>
<dbReference type="Gene3D" id="3.30.450.40">
    <property type="match status" value="1"/>
</dbReference>
<dbReference type="SUPFAM" id="SSF46785">
    <property type="entry name" value="Winged helix' DNA-binding domain"/>
    <property type="match status" value="1"/>
</dbReference>
<evidence type="ECO:0000256" key="1">
    <source>
        <dbReference type="ARBA" id="ARBA00023015"/>
    </source>
</evidence>
<comment type="caution">
    <text evidence="6">The sequence shown here is derived from an EMBL/GenBank/DDBJ whole genome shotgun (WGS) entry which is preliminary data.</text>
</comment>
<keyword evidence="3" id="KW-0804">Transcription</keyword>
<evidence type="ECO:0000259" key="4">
    <source>
        <dbReference type="PROSITE" id="PS51077"/>
    </source>
</evidence>
<feature type="domain" description="IclR-ED" evidence="5">
    <location>
        <begin position="92"/>
        <end position="276"/>
    </location>
</feature>
<proteinExistence type="predicted"/>